<dbReference type="Proteomes" id="UP000008370">
    <property type="component" value="Unassembled WGS sequence"/>
</dbReference>
<dbReference type="InParanoid" id="K5W463"/>
<name>K5W463_PHACS</name>
<keyword evidence="3" id="KW-1185">Reference proteome</keyword>
<proteinExistence type="predicted"/>
<accession>K5W463</accession>
<protein>
    <recommendedName>
        <fullName evidence="4">Secreted protein</fullName>
    </recommendedName>
</protein>
<evidence type="ECO:0000256" key="1">
    <source>
        <dbReference type="SAM" id="SignalP"/>
    </source>
</evidence>
<evidence type="ECO:0008006" key="4">
    <source>
        <dbReference type="Google" id="ProtNLM"/>
    </source>
</evidence>
<reference evidence="2 3" key="1">
    <citation type="journal article" date="2012" name="BMC Genomics">
        <title>Comparative genomics of the white-rot fungi, Phanerochaete carnosa and P. chrysosporium, to elucidate the genetic basis of the distinct wood types they colonize.</title>
        <authorList>
            <person name="Suzuki H."/>
            <person name="MacDonald J."/>
            <person name="Syed K."/>
            <person name="Salamov A."/>
            <person name="Hori C."/>
            <person name="Aerts A."/>
            <person name="Henrissat B."/>
            <person name="Wiebenga A."/>
            <person name="vanKuyk P.A."/>
            <person name="Barry K."/>
            <person name="Lindquist E."/>
            <person name="LaButti K."/>
            <person name="Lapidus A."/>
            <person name="Lucas S."/>
            <person name="Coutinho P."/>
            <person name="Gong Y."/>
            <person name="Samejima M."/>
            <person name="Mahadevan R."/>
            <person name="Abou-Zaid M."/>
            <person name="de Vries R.P."/>
            <person name="Igarashi K."/>
            <person name="Yadav J.S."/>
            <person name="Grigoriev I.V."/>
            <person name="Master E.R."/>
        </authorList>
    </citation>
    <scope>NUCLEOTIDE SEQUENCE [LARGE SCALE GENOMIC DNA]</scope>
    <source>
        <strain evidence="2 3">HHB-10118-sp</strain>
    </source>
</reference>
<dbReference type="KEGG" id="pco:PHACADRAFT_257421"/>
<dbReference type="RefSeq" id="XP_007396630.1">
    <property type="nucleotide sequence ID" value="XM_007396568.1"/>
</dbReference>
<dbReference type="HOGENOM" id="CLU_2723026_0_0_1"/>
<evidence type="ECO:0000313" key="3">
    <source>
        <dbReference type="Proteomes" id="UP000008370"/>
    </source>
</evidence>
<dbReference type="EMBL" id="JH930473">
    <property type="protein sequence ID" value="EKM53920.1"/>
    <property type="molecule type" value="Genomic_DNA"/>
</dbReference>
<feature type="signal peptide" evidence="1">
    <location>
        <begin position="1"/>
        <end position="18"/>
    </location>
</feature>
<sequence>MKASGFVLTSAICSLRLAQPATSSAAKRSKRAVSTGAGVWIAVLYSQAQHLTESMDTAVGIMPIQTHPVCIL</sequence>
<gene>
    <name evidence="2" type="ORF">PHACADRAFT_257421</name>
</gene>
<dbReference type="GeneID" id="18916846"/>
<dbReference type="AlphaFoldDB" id="K5W463"/>
<feature type="chain" id="PRO_5003885394" description="Secreted protein" evidence="1">
    <location>
        <begin position="19"/>
        <end position="72"/>
    </location>
</feature>
<organism evidence="2 3">
    <name type="scientific">Phanerochaete carnosa (strain HHB-10118-sp)</name>
    <name type="common">White-rot fungus</name>
    <name type="synonym">Peniophora carnosa</name>
    <dbReference type="NCBI Taxonomy" id="650164"/>
    <lineage>
        <taxon>Eukaryota</taxon>
        <taxon>Fungi</taxon>
        <taxon>Dikarya</taxon>
        <taxon>Basidiomycota</taxon>
        <taxon>Agaricomycotina</taxon>
        <taxon>Agaricomycetes</taxon>
        <taxon>Polyporales</taxon>
        <taxon>Phanerochaetaceae</taxon>
        <taxon>Phanerochaete</taxon>
    </lineage>
</organism>
<evidence type="ECO:0000313" key="2">
    <source>
        <dbReference type="EMBL" id="EKM53920.1"/>
    </source>
</evidence>
<keyword evidence="1" id="KW-0732">Signal</keyword>